<dbReference type="InterPro" id="IPR006119">
    <property type="entry name" value="Resolv_N"/>
</dbReference>
<dbReference type="KEGG" id="rjg:CCGE525_38030"/>
<dbReference type="RefSeq" id="WP_120709401.1">
    <property type="nucleotide sequence ID" value="NZ_CP032697.1"/>
</dbReference>
<dbReference type="EMBL" id="CP032697">
    <property type="protein sequence ID" value="AYG64514.1"/>
    <property type="molecule type" value="Genomic_DNA"/>
</dbReference>
<dbReference type="Gene3D" id="3.40.50.1390">
    <property type="entry name" value="Resolvase, N-terminal catalytic domain"/>
    <property type="match status" value="1"/>
</dbReference>
<proteinExistence type="predicted"/>
<dbReference type="PROSITE" id="PS51736">
    <property type="entry name" value="RECOMBINASES_3"/>
    <property type="match status" value="1"/>
</dbReference>
<dbReference type="Proteomes" id="UP000282195">
    <property type="component" value="Plasmid pRCCGE525a"/>
</dbReference>
<dbReference type="AlphaFoldDB" id="A0A387G8N0"/>
<accession>A0A387G8N0</accession>
<dbReference type="SUPFAM" id="SSF53041">
    <property type="entry name" value="Resolvase-like"/>
    <property type="match status" value="1"/>
</dbReference>
<protein>
    <recommendedName>
        <fullName evidence="1">Resolvase/invertase-type recombinase catalytic domain-containing protein</fullName>
    </recommendedName>
</protein>
<feature type="domain" description="Resolvase/invertase-type recombinase catalytic" evidence="1">
    <location>
        <begin position="1"/>
        <end position="38"/>
    </location>
</feature>
<gene>
    <name evidence="2" type="ORF">CCGE525_38030</name>
</gene>
<organism evidence="2 3">
    <name type="scientific">Rhizobium jaguaris</name>
    <dbReference type="NCBI Taxonomy" id="1312183"/>
    <lineage>
        <taxon>Bacteria</taxon>
        <taxon>Pseudomonadati</taxon>
        <taxon>Pseudomonadota</taxon>
        <taxon>Alphaproteobacteria</taxon>
        <taxon>Hyphomicrobiales</taxon>
        <taxon>Rhizobiaceae</taxon>
        <taxon>Rhizobium/Agrobacterium group</taxon>
        <taxon>Rhizobium</taxon>
    </lineage>
</organism>
<keyword evidence="3" id="KW-1185">Reference proteome</keyword>
<reference evidence="2 3" key="1">
    <citation type="submission" date="2018-10" db="EMBL/GenBank/DDBJ databases">
        <title>Rhizobium etli, R. leguminosarum and a new Rhizobium genospecies from Phaseolus dumosus.</title>
        <authorList>
            <person name="Ramirez-Puebla S.T."/>
            <person name="Rogel-Hernandez M.A."/>
            <person name="Guerrero G."/>
            <person name="Ormeno-Orrillo E."/>
            <person name="Martinez-Romero J.C."/>
            <person name="Negrete-Yankelevich S."/>
            <person name="Martinez-Romero E."/>
        </authorList>
    </citation>
    <scope>NUCLEOTIDE SEQUENCE [LARGE SCALE GENOMIC DNA]</scope>
    <source>
        <strain evidence="2 3">CCGE525</strain>
        <plasmid evidence="3">prccge525a</plasmid>
    </source>
</reference>
<evidence type="ECO:0000313" key="3">
    <source>
        <dbReference type="Proteomes" id="UP000282195"/>
    </source>
</evidence>
<dbReference type="InterPro" id="IPR036162">
    <property type="entry name" value="Resolvase-like_N_sf"/>
</dbReference>
<keyword evidence="2" id="KW-0614">Plasmid</keyword>
<dbReference type="Pfam" id="PF00239">
    <property type="entry name" value="Resolvase"/>
    <property type="match status" value="1"/>
</dbReference>
<name>A0A387G8N0_9HYPH</name>
<dbReference type="GO" id="GO:0000150">
    <property type="term" value="F:DNA strand exchange activity"/>
    <property type="evidence" value="ECO:0007669"/>
    <property type="project" value="InterPro"/>
</dbReference>
<geneLocation type="plasmid" evidence="3">
    <name>prccge525a</name>
</geneLocation>
<sequence>MSPNGRLFFSITVSFAQFERDVIQQRTLEGLAAAKGVGKKAGPKFKVAGEQRIRVA</sequence>
<dbReference type="GO" id="GO:0003677">
    <property type="term" value="F:DNA binding"/>
    <property type="evidence" value="ECO:0007669"/>
    <property type="project" value="InterPro"/>
</dbReference>
<evidence type="ECO:0000259" key="1">
    <source>
        <dbReference type="PROSITE" id="PS51736"/>
    </source>
</evidence>
<evidence type="ECO:0000313" key="2">
    <source>
        <dbReference type="EMBL" id="AYG64514.1"/>
    </source>
</evidence>